<dbReference type="Pfam" id="PF14559">
    <property type="entry name" value="TPR_19"/>
    <property type="match status" value="1"/>
</dbReference>
<dbReference type="AlphaFoldDB" id="A0A7Z0QNY2"/>
<dbReference type="InterPro" id="IPR051012">
    <property type="entry name" value="CellSynth/LPSAsmb/PSIAsmb"/>
</dbReference>
<dbReference type="PANTHER" id="PTHR45586">
    <property type="entry name" value="TPR REPEAT-CONTAINING PROTEIN PA4667"/>
    <property type="match status" value="1"/>
</dbReference>
<comment type="caution">
    <text evidence="4">The sequence shown here is derived from an EMBL/GenBank/DDBJ whole genome shotgun (WGS) entry which is preliminary data.</text>
</comment>
<reference evidence="4 5" key="1">
    <citation type="submission" date="2020-07" db="EMBL/GenBank/DDBJ databases">
        <title>isolation of Luteimonas sp. SJ-16.</title>
        <authorList>
            <person name="Huang X.-X."/>
            <person name="Xu L."/>
            <person name="Sun J.-Q."/>
        </authorList>
    </citation>
    <scope>NUCLEOTIDE SEQUENCE [LARGE SCALE GENOMIC DNA]</scope>
    <source>
        <strain evidence="4 5">SJ-16</strain>
    </source>
</reference>
<proteinExistence type="predicted"/>
<dbReference type="PANTHER" id="PTHR45586:SF1">
    <property type="entry name" value="LIPOPOLYSACCHARIDE ASSEMBLY PROTEIN B"/>
    <property type="match status" value="1"/>
</dbReference>
<dbReference type="InterPro" id="IPR019734">
    <property type="entry name" value="TPR_rpt"/>
</dbReference>
<evidence type="ECO:0000313" key="5">
    <source>
        <dbReference type="Proteomes" id="UP000589896"/>
    </source>
</evidence>
<evidence type="ECO:0000256" key="1">
    <source>
        <dbReference type="ARBA" id="ARBA00022737"/>
    </source>
</evidence>
<sequence length="689" mass="74312">MQDRILDALRRGANDEALDLARQAAADAPQDADVQRLLALALRATGDQPAALAALDAALALAPDDAELHFQRAGMLLGARDVEAALAALSQTVALDPNQFGAYVMQAQLAIGRGDLDEAERQHKLAARVAPDHPWTTMVEGTLASRRGEHDRALALLSAAAERAPDDLQILNALAFAYLARGHLAFAEQSFRRVLESTGQVQLRGLLARIMLEQGRPAEAADLITELLADPAQATPAWQTIAGELEIHAGRPERALPLLQAAFEAMPWSPRTTDALVRLWSADDAVDTARETLDRGLVTAPDADHLWVARLAFEAFGGEGAGAVVERWNAARPDHVPALQARLTHHAATGDLDAAEAASRVITALQPGHAVANEFQFNRLLERDPDAAIAFAEDLLPTAHDAARTMLRRWIGLAQDAAGRYTDAVATWASVSVEATEGTGHAPEPTAPPREWPPRPERDDAQPPAVFLYGGPGANADRIGAVLQRMIPAFRSDRFARGVSDAFQDTTAPARFAAGEFTAEQVASGWRAQLPARGIADGAIVDWLPWWDNAWVAVFRAQLPSARLLIALRDPRDMLVDWLAFGTLLTLRIEDIDRAAQWLARHLGQLADLVERDLVPHAIVHTDAPAADPATLATELGRALEIADYPAPPLEALGPDRFPMGHWRQYIQAMPAAIGALTPVAVRLGYPRD</sequence>
<organism evidence="4 5">
    <name type="scientific">Luteimonas deserti</name>
    <dbReference type="NCBI Taxonomy" id="2752306"/>
    <lineage>
        <taxon>Bacteria</taxon>
        <taxon>Pseudomonadati</taxon>
        <taxon>Pseudomonadota</taxon>
        <taxon>Gammaproteobacteria</taxon>
        <taxon>Lysobacterales</taxon>
        <taxon>Lysobacteraceae</taxon>
        <taxon>Luteimonas</taxon>
    </lineage>
</organism>
<evidence type="ECO:0000313" key="4">
    <source>
        <dbReference type="EMBL" id="NYZ61978.1"/>
    </source>
</evidence>
<accession>A0A7Z0QNY2</accession>
<dbReference type="EMBL" id="JACCJZ010000010">
    <property type="protein sequence ID" value="NYZ61978.1"/>
    <property type="molecule type" value="Genomic_DNA"/>
</dbReference>
<dbReference type="Gene3D" id="1.25.40.10">
    <property type="entry name" value="Tetratricopeptide repeat domain"/>
    <property type="match status" value="3"/>
</dbReference>
<dbReference type="RefSeq" id="WP_180544128.1">
    <property type="nucleotide sequence ID" value="NZ_JACCJZ010000010.1"/>
</dbReference>
<dbReference type="SMART" id="SM00028">
    <property type="entry name" value="TPR"/>
    <property type="match status" value="5"/>
</dbReference>
<evidence type="ECO:0000256" key="2">
    <source>
        <dbReference type="ARBA" id="ARBA00022803"/>
    </source>
</evidence>
<keyword evidence="2" id="KW-0802">TPR repeat</keyword>
<dbReference type="Proteomes" id="UP000589896">
    <property type="component" value="Unassembled WGS sequence"/>
</dbReference>
<feature type="compositionally biased region" description="Basic and acidic residues" evidence="3">
    <location>
        <begin position="452"/>
        <end position="461"/>
    </location>
</feature>
<name>A0A7Z0QNY2_9GAMM</name>
<keyword evidence="1" id="KW-0677">Repeat</keyword>
<dbReference type="InterPro" id="IPR011990">
    <property type="entry name" value="TPR-like_helical_dom_sf"/>
</dbReference>
<dbReference type="SUPFAM" id="SSF48452">
    <property type="entry name" value="TPR-like"/>
    <property type="match status" value="1"/>
</dbReference>
<evidence type="ECO:0000256" key="3">
    <source>
        <dbReference type="SAM" id="MobiDB-lite"/>
    </source>
</evidence>
<dbReference type="Pfam" id="PF13432">
    <property type="entry name" value="TPR_16"/>
    <property type="match status" value="3"/>
</dbReference>
<keyword evidence="5" id="KW-1185">Reference proteome</keyword>
<gene>
    <name evidence="4" type="ORF">H0E82_04255</name>
</gene>
<protein>
    <submittedName>
        <fullName evidence="4">Tetratricopeptide repeat protein</fullName>
    </submittedName>
</protein>
<feature type="region of interest" description="Disordered" evidence="3">
    <location>
        <begin position="435"/>
        <end position="462"/>
    </location>
</feature>